<accession>A0ABC8TW25</accession>
<comment type="caution">
    <text evidence="2">The sequence shown here is derived from an EMBL/GenBank/DDBJ whole genome shotgun (WGS) entry which is preliminary data.</text>
</comment>
<organism evidence="2 3">
    <name type="scientific">Ilex paraguariensis</name>
    <name type="common">yerba mate</name>
    <dbReference type="NCBI Taxonomy" id="185542"/>
    <lineage>
        <taxon>Eukaryota</taxon>
        <taxon>Viridiplantae</taxon>
        <taxon>Streptophyta</taxon>
        <taxon>Embryophyta</taxon>
        <taxon>Tracheophyta</taxon>
        <taxon>Spermatophyta</taxon>
        <taxon>Magnoliopsida</taxon>
        <taxon>eudicotyledons</taxon>
        <taxon>Gunneridae</taxon>
        <taxon>Pentapetalae</taxon>
        <taxon>asterids</taxon>
        <taxon>campanulids</taxon>
        <taxon>Aquifoliales</taxon>
        <taxon>Aquifoliaceae</taxon>
        <taxon>Ilex</taxon>
    </lineage>
</organism>
<gene>
    <name evidence="2" type="ORF">ILEXP_LOCUS43432</name>
</gene>
<evidence type="ECO:0000313" key="2">
    <source>
        <dbReference type="EMBL" id="CAK9173701.1"/>
    </source>
</evidence>
<sequence length="64" mass="7144">MRLRGMDSSIDESDLGSLSRRRTSLEVEREGNRKRSPFLPLFVSSRCFSRPSCLAPLTDSVAGI</sequence>
<feature type="compositionally biased region" description="Basic and acidic residues" evidence="1">
    <location>
        <begin position="23"/>
        <end position="33"/>
    </location>
</feature>
<proteinExistence type="predicted"/>
<keyword evidence="3" id="KW-1185">Reference proteome</keyword>
<dbReference type="Proteomes" id="UP001642360">
    <property type="component" value="Unassembled WGS sequence"/>
</dbReference>
<protein>
    <submittedName>
        <fullName evidence="2">Uncharacterized protein</fullName>
    </submittedName>
</protein>
<evidence type="ECO:0000256" key="1">
    <source>
        <dbReference type="SAM" id="MobiDB-lite"/>
    </source>
</evidence>
<reference evidence="2 3" key="1">
    <citation type="submission" date="2024-02" db="EMBL/GenBank/DDBJ databases">
        <authorList>
            <person name="Vignale AGUSTIN F."/>
            <person name="Sosa J E."/>
            <person name="Modenutti C."/>
        </authorList>
    </citation>
    <scope>NUCLEOTIDE SEQUENCE [LARGE SCALE GENOMIC DNA]</scope>
</reference>
<name>A0ABC8TW25_9AQUA</name>
<feature type="region of interest" description="Disordered" evidence="1">
    <location>
        <begin position="1"/>
        <end position="33"/>
    </location>
</feature>
<dbReference type="EMBL" id="CAUOFW020006188">
    <property type="protein sequence ID" value="CAK9173701.1"/>
    <property type="molecule type" value="Genomic_DNA"/>
</dbReference>
<dbReference type="AlphaFoldDB" id="A0ABC8TW25"/>
<evidence type="ECO:0000313" key="3">
    <source>
        <dbReference type="Proteomes" id="UP001642360"/>
    </source>
</evidence>